<dbReference type="Proteomes" id="UP001172680">
    <property type="component" value="Unassembled WGS sequence"/>
</dbReference>
<dbReference type="EMBL" id="JAPDRP010000002">
    <property type="protein sequence ID" value="KAJ9648951.1"/>
    <property type="molecule type" value="Genomic_DNA"/>
</dbReference>
<accession>A0ACC2ZN56</accession>
<keyword evidence="2" id="KW-1185">Reference proteome</keyword>
<organism evidence="1 2">
    <name type="scientific">Coniosporium tulheliwenetii</name>
    <dbReference type="NCBI Taxonomy" id="3383036"/>
    <lineage>
        <taxon>Eukaryota</taxon>
        <taxon>Fungi</taxon>
        <taxon>Dikarya</taxon>
        <taxon>Ascomycota</taxon>
        <taxon>Pezizomycotina</taxon>
        <taxon>Dothideomycetes</taxon>
        <taxon>Dothideomycetes incertae sedis</taxon>
        <taxon>Coniosporium</taxon>
    </lineage>
</organism>
<reference evidence="1" key="1">
    <citation type="submission" date="2022-10" db="EMBL/GenBank/DDBJ databases">
        <title>Culturing micro-colonial fungi from biological soil crusts in the Mojave desert and describing Neophaeococcomyces mojavensis, and introducing the new genera and species Taxawa tesnikishii.</title>
        <authorList>
            <person name="Kurbessoian T."/>
            <person name="Stajich J.E."/>
        </authorList>
    </citation>
    <scope>NUCLEOTIDE SEQUENCE</scope>
    <source>
        <strain evidence="1">JES_115</strain>
    </source>
</reference>
<comment type="caution">
    <text evidence="1">The sequence shown here is derived from an EMBL/GenBank/DDBJ whole genome shotgun (WGS) entry which is preliminary data.</text>
</comment>
<evidence type="ECO:0000313" key="2">
    <source>
        <dbReference type="Proteomes" id="UP001172680"/>
    </source>
</evidence>
<gene>
    <name evidence="1" type="ORF">H2199_000864</name>
</gene>
<name>A0ACC2ZN56_9PEZI</name>
<proteinExistence type="predicted"/>
<sequence>MSTMEQNDATNVFRRSTPACEHGAMTLGAPGAAMPAPGFLHQAPGTQLYAPSPEFAGTVRVPTAPGHVAPAQELQQQVRNTPPYSVTPSIGPQFYRQQHSVQSSVQLSSSYGGPCHAPSPYSSPYPMNNAVHNPPLWHFHGTYDASVYGSPYAPTHTHTLSPAYAAHPPAPTHDMSGNFSPRGYHPHPSTPRPQQQTQHQNQDQPRSPYAHSPYAEPTRPCIDSKDDQQQPASQRPPSTGRKRSFAETQHASPHAMAQQAPSPLHSRDNAPSPHLPPSPFPTHSAAPTPHPPQQAAPQAPPPYPAHSAPPSPRPYMLPPHLQPIKEGRCVPPPIPRPAEVPEPIWELWLGVALNQFMNEQPETAYQQAVRRIRSQVKWEEWKKWEEYKAERLGPRQQAQLERASTRARAGGRNQTRGGTVLMKDADGKVEMFQRASFPDVAALAAEGERTMKKKMLEMAPVAL</sequence>
<protein>
    <submittedName>
        <fullName evidence="1">Uncharacterized protein</fullName>
    </submittedName>
</protein>
<evidence type="ECO:0000313" key="1">
    <source>
        <dbReference type="EMBL" id="KAJ9648951.1"/>
    </source>
</evidence>